<evidence type="ECO:0000256" key="6">
    <source>
        <dbReference type="ARBA" id="ARBA00023002"/>
    </source>
</evidence>
<dbReference type="InterPro" id="IPR001433">
    <property type="entry name" value="OxRdtase_FAD/NAD-bd"/>
</dbReference>
<dbReference type="CDD" id="cd00207">
    <property type="entry name" value="fer2"/>
    <property type="match status" value="1"/>
</dbReference>
<dbReference type="InterPro" id="IPR039261">
    <property type="entry name" value="FNR_nucleotide-bd"/>
</dbReference>
<evidence type="ECO:0000259" key="12">
    <source>
        <dbReference type="PROSITE" id="PS51085"/>
    </source>
</evidence>
<comment type="similarity">
    <text evidence="11">In the N-terminal section; belongs to the FAD-binding oxidoreductase type 6 family.</text>
</comment>
<evidence type="ECO:0000313" key="14">
    <source>
        <dbReference type="EMBL" id="TMM43896.1"/>
    </source>
</evidence>
<dbReference type="GO" id="GO:0016491">
    <property type="term" value="F:oxidoreductase activity"/>
    <property type="evidence" value="ECO:0007669"/>
    <property type="project" value="UniProtKB-KW"/>
</dbReference>
<dbReference type="PANTHER" id="PTHR47354:SF6">
    <property type="entry name" value="NADH OXIDOREDUCTASE HCR"/>
    <property type="match status" value="1"/>
</dbReference>
<gene>
    <name evidence="14" type="ORF">FCS21_11920</name>
</gene>
<keyword evidence="15" id="KW-1185">Reference proteome</keyword>
<dbReference type="Pfam" id="PF00111">
    <property type="entry name" value="Fer2"/>
    <property type="match status" value="1"/>
</dbReference>
<keyword evidence="6" id="KW-0560">Oxidoreductase</keyword>
<dbReference type="Pfam" id="PF00175">
    <property type="entry name" value="NAD_binding_1"/>
    <property type="match status" value="1"/>
</dbReference>
<evidence type="ECO:0000256" key="2">
    <source>
        <dbReference type="ARBA" id="ARBA00022630"/>
    </source>
</evidence>
<keyword evidence="8" id="KW-0411">Iron-sulfur</keyword>
<evidence type="ECO:0000256" key="3">
    <source>
        <dbReference type="ARBA" id="ARBA00022714"/>
    </source>
</evidence>
<evidence type="ECO:0000256" key="5">
    <source>
        <dbReference type="ARBA" id="ARBA00022827"/>
    </source>
</evidence>
<keyword evidence="9" id="KW-0830">Ubiquinone</keyword>
<dbReference type="GO" id="GO:0046872">
    <property type="term" value="F:metal ion binding"/>
    <property type="evidence" value="ECO:0007669"/>
    <property type="project" value="UniProtKB-KW"/>
</dbReference>
<evidence type="ECO:0000256" key="4">
    <source>
        <dbReference type="ARBA" id="ARBA00022723"/>
    </source>
</evidence>
<dbReference type="Pfam" id="PF00970">
    <property type="entry name" value="FAD_binding_6"/>
    <property type="match status" value="1"/>
</dbReference>
<keyword evidence="2" id="KW-0285">Flavoprotein</keyword>
<dbReference type="InterPro" id="IPR017938">
    <property type="entry name" value="Riboflavin_synthase-like_b-brl"/>
</dbReference>
<dbReference type="PROSITE" id="PS51085">
    <property type="entry name" value="2FE2S_FER_2"/>
    <property type="match status" value="1"/>
</dbReference>
<dbReference type="EMBL" id="SZVP01000012">
    <property type="protein sequence ID" value="TMM43896.1"/>
    <property type="molecule type" value="Genomic_DNA"/>
</dbReference>
<dbReference type="SUPFAM" id="SSF52343">
    <property type="entry name" value="Ferredoxin reductase-like, C-terminal NADP-linked domain"/>
    <property type="match status" value="1"/>
</dbReference>
<dbReference type="CDD" id="cd06215">
    <property type="entry name" value="FNR_iron_sulfur_binding_1"/>
    <property type="match status" value="1"/>
</dbReference>
<dbReference type="Gene3D" id="2.40.30.10">
    <property type="entry name" value="Translation factors"/>
    <property type="match status" value="1"/>
</dbReference>
<evidence type="ECO:0000256" key="8">
    <source>
        <dbReference type="ARBA" id="ARBA00023014"/>
    </source>
</evidence>
<proteinExistence type="inferred from homology"/>
<dbReference type="InterPro" id="IPR050415">
    <property type="entry name" value="MRET"/>
</dbReference>
<comment type="cofactor">
    <cofactor evidence="1">
        <name>FAD</name>
        <dbReference type="ChEBI" id="CHEBI:57692"/>
    </cofactor>
</comment>
<dbReference type="Gene3D" id="3.10.20.30">
    <property type="match status" value="1"/>
</dbReference>
<evidence type="ECO:0000256" key="10">
    <source>
        <dbReference type="ARBA" id="ARBA00034078"/>
    </source>
</evidence>
<reference evidence="14 15" key="1">
    <citation type="submission" date="2019-05" db="EMBL/GenBank/DDBJ databases">
        <title>Colwellia ponticola sp. nov., isolated from seawater.</title>
        <authorList>
            <person name="Yoon J.-H."/>
        </authorList>
    </citation>
    <scope>NUCLEOTIDE SEQUENCE [LARGE SCALE GENOMIC DNA]</scope>
    <source>
        <strain evidence="14 15">OISW-25</strain>
    </source>
</reference>
<comment type="cofactor">
    <cofactor evidence="10">
        <name>[2Fe-2S] cluster</name>
        <dbReference type="ChEBI" id="CHEBI:190135"/>
    </cofactor>
</comment>
<evidence type="ECO:0000313" key="15">
    <source>
        <dbReference type="Proteomes" id="UP000307702"/>
    </source>
</evidence>
<comment type="caution">
    <text evidence="14">The sequence shown here is derived from an EMBL/GenBank/DDBJ whole genome shotgun (WGS) entry which is preliminary data.</text>
</comment>
<dbReference type="SUPFAM" id="SSF54292">
    <property type="entry name" value="2Fe-2S ferredoxin-like"/>
    <property type="match status" value="1"/>
</dbReference>
<keyword evidence="4" id="KW-0479">Metal-binding</keyword>
<sequence length="370" mass="41452">MTLSNVTSKTPVLELVCQKIEQETRDVKTFFFSNPQSKNKLVLPYHAGQYINFTVNIAGKIQHCCYTLSSSPTSADYISITIKRIPQGKVSNFFYDAFTVGQTIVVEQVNGDFYLEEPVAEKVLLVSAGSGITPILSMLRFMVAKKCKNEVIFIHSAKRKTDIIAQIDITNLAKLHGNCHVIYTLTDSKNSQWHGFQGRLGKEILSNITQLNNYQSYVCGPKGFREKVQQLLIHLGLPASHYHEESFGHYEYSNVIQDNTTTENQPELPETKNSLVSEQNNNAKVVINFTRWHKRYQGNKQATLLEQGEEAGLILPYSCRAGSCGRCKAKLISGKVQQNETEGLLASEQSQGYILLCSCTALTDIEISHE</sequence>
<protein>
    <submittedName>
        <fullName evidence="14">Hybrid-cluster NAD(P)-dependent oxidoreductase</fullName>
    </submittedName>
</protein>
<organism evidence="14 15">
    <name type="scientific">Colwellia ponticola</name>
    <dbReference type="NCBI Taxonomy" id="2304625"/>
    <lineage>
        <taxon>Bacteria</taxon>
        <taxon>Pseudomonadati</taxon>
        <taxon>Pseudomonadota</taxon>
        <taxon>Gammaproteobacteria</taxon>
        <taxon>Alteromonadales</taxon>
        <taxon>Colwelliaceae</taxon>
        <taxon>Colwellia</taxon>
    </lineage>
</organism>
<name>A0A8H2PL96_9GAMM</name>
<evidence type="ECO:0000256" key="9">
    <source>
        <dbReference type="ARBA" id="ARBA00023075"/>
    </source>
</evidence>
<dbReference type="RefSeq" id="WP_138623680.1">
    <property type="nucleotide sequence ID" value="NZ_SZVP01000012.1"/>
</dbReference>
<dbReference type="Gene3D" id="3.40.50.80">
    <property type="entry name" value="Nucleotide-binding domain of ferredoxin-NADP reductase (FNR) module"/>
    <property type="match status" value="1"/>
</dbReference>
<evidence type="ECO:0000256" key="7">
    <source>
        <dbReference type="ARBA" id="ARBA00023004"/>
    </source>
</evidence>
<dbReference type="InterPro" id="IPR012675">
    <property type="entry name" value="Beta-grasp_dom_sf"/>
</dbReference>
<evidence type="ECO:0000256" key="11">
    <source>
        <dbReference type="ARBA" id="ARBA00061434"/>
    </source>
</evidence>
<dbReference type="PRINTS" id="PR00410">
    <property type="entry name" value="PHEHYDRXLASE"/>
</dbReference>
<keyword evidence="3" id="KW-0001">2Fe-2S</keyword>
<dbReference type="InterPro" id="IPR017927">
    <property type="entry name" value="FAD-bd_FR_type"/>
</dbReference>
<evidence type="ECO:0000256" key="1">
    <source>
        <dbReference type="ARBA" id="ARBA00001974"/>
    </source>
</evidence>
<keyword evidence="7" id="KW-0408">Iron</keyword>
<dbReference type="GO" id="GO:0051537">
    <property type="term" value="F:2 iron, 2 sulfur cluster binding"/>
    <property type="evidence" value="ECO:0007669"/>
    <property type="project" value="UniProtKB-KW"/>
</dbReference>
<feature type="domain" description="2Fe-2S ferredoxin-type" evidence="12">
    <location>
        <begin position="283"/>
        <end position="370"/>
    </location>
</feature>
<dbReference type="InterPro" id="IPR036010">
    <property type="entry name" value="2Fe-2S_ferredoxin-like_sf"/>
</dbReference>
<dbReference type="InterPro" id="IPR001041">
    <property type="entry name" value="2Fe-2S_ferredoxin-type"/>
</dbReference>
<dbReference type="PANTHER" id="PTHR47354">
    <property type="entry name" value="NADH OXIDOREDUCTASE HCR"/>
    <property type="match status" value="1"/>
</dbReference>
<dbReference type="OrthoDB" id="9796486at2"/>
<dbReference type="InterPro" id="IPR008333">
    <property type="entry name" value="Cbr1-like_FAD-bd_dom"/>
</dbReference>
<evidence type="ECO:0000259" key="13">
    <source>
        <dbReference type="PROSITE" id="PS51384"/>
    </source>
</evidence>
<dbReference type="PROSITE" id="PS51384">
    <property type="entry name" value="FAD_FR"/>
    <property type="match status" value="1"/>
</dbReference>
<keyword evidence="5" id="KW-0274">FAD</keyword>
<dbReference type="Proteomes" id="UP000307702">
    <property type="component" value="Unassembled WGS sequence"/>
</dbReference>
<accession>A0A8H2PL96</accession>
<feature type="domain" description="FAD-binding FR-type" evidence="13">
    <location>
        <begin position="10"/>
        <end position="116"/>
    </location>
</feature>
<dbReference type="AlphaFoldDB" id="A0A8H2PL96"/>
<dbReference type="SUPFAM" id="SSF63380">
    <property type="entry name" value="Riboflavin synthase domain-like"/>
    <property type="match status" value="1"/>
</dbReference>